<feature type="non-terminal residue" evidence="1">
    <location>
        <position position="1"/>
    </location>
</feature>
<protein>
    <submittedName>
        <fullName evidence="1">Transcriptional regulator</fullName>
    </submittedName>
</protein>
<accession>A0A9D2DSM0</accession>
<comment type="caution">
    <text evidence="1">The sequence shown here is derived from an EMBL/GenBank/DDBJ whole genome shotgun (WGS) entry which is preliminary data.</text>
</comment>
<dbReference type="EMBL" id="DXBU01000101">
    <property type="protein sequence ID" value="HIZ22611.1"/>
    <property type="molecule type" value="Genomic_DNA"/>
</dbReference>
<organism evidence="1 2">
    <name type="scientific">Candidatus Blautia faecigallinarum</name>
    <dbReference type="NCBI Taxonomy" id="2838488"/>
    <lineage>
        <taxon>Bacteria</taxon>
        <taxon>Bacillati</taxon>
        <taxon>Bacillota</taxon>
        <taxon>Clostridia</taxon>
        <taxon>Lachnospirales</taxon>
        <taxon>Lachnospiraceae</taxon>
        <taxon>Blautia</taxon>
    </lineage>
</organism>
<reference evidence="1" key="1">
    <citation type="journal article" date="2021" name="PeerJ">
        <title>Extensive microbial diversity within the chicken gut microbiome revealed by metagenomics and culture.</title>
        <authorList>
            <person name="Gilroy R."/>
            <person name="Ravi A."/>
            <person name="Getino M."/>
            <person name="Pursley I."/>
            <person name="Horton D.L."/>
            <person name="Alikhan N.F."/>
            <person name="Baker D."/>
            <person name="Gharbi K."/>
            <person name="Hall N."/>
            <person name="Watson M."/>
            <person name="Adriaenssens E.M."/>
            <person name="Foster-Nyarko E."/>
            <person name="Jarju S."/>
            <person name="Secka A."/>
            <person name="Antonio M."/>
            <person name="Oren A."/>
            <person name="Chaudhuri R.R."/>
            <person name="La Ragione R."/>
            <person name="Hildebrand F."/>
            <person name="Pallen M.J."/>
        </authorList>
    </citation>
    <scope>NUCLEOTIDE SEQUENCE</scope>
    <source>
        <strain evidence="1">14324</strain>
    </source>
</reference>
<reference evidence="1" key="2">
    <citation type="submission" date="2021-04" db="EMBL/GenBank/DDBJ databases">
        <authorList>
            <person name="Gilroy R."/>
        </authorList>
    </citation>
    <scope>NUCLEOTIDE SEQUENCE</scope>
    <source>
        <strain evidence="1">14324</strain>
    </source>
</reference>
<name>A0A9D2DSM0_9FIRM</name>
<evidence type="ECO:0000313" key="2">
    <source>
        <dbReference type="Proteomes" id="UP000824041"/>
    </source>
</evidence>
<sequence length="59" mass="6499">IDGQLLSSANIDKLNIAKNQFINFKIMVSANAQNKGGVTIFGKDFGNHPQDILVNLYYS</sequence>
<gene>
    <name evidence="1" type="ORF">IAA21_07435</name>
</gene>
<evidence type="ECO:0000313" key="1">
    <source>
        <dbReference type="EMBL" id="HIZ22611.1"/>
    </source>
</evidence>
<dbReference type="AlphaFoldDB" id="A0A9D2DSM0"/>
<dbReference type="Proteomes" id="UP000824041">
    <property type="component" value="Unassembled WGS sequence"/>
</dbReference>
<proteinExistence type="predicted"/>